<dbReference type="GO" id="GO:0016747">
    <property type="term" value="F:acyltransferase activity, transferring groups other than amino-acyl groups"/>
    <property type="evidence" value="ECO:0007669"/>
    <property type="project" value="InterPro"/>
</dbReference>
<accession>A0A411Z5Y7</accession>
<dbReference type="Proteomes" id="UP000284547">
    <property type="component" value="Unassembled WGS sequence"/>
</dbReference>
<evidence type="ECO:0000313" key="2">
    <source>
        <dbReference type="EMBL" id="RGP38471.1"/>
    </source>
</evidence>
<dbReference type="CDD" id="cd04301">
    <property type="entry name" value="NAT_SF"/>
    <property type="match status" value="1"/>
</dbReference>
<dbReference type="OrthoDB" id="9775804at2"/>
<dbReference type="InterPro" id="IPR016181">
    <property type="entry name" value="Acyl_CoA_acyltransferase"/>
</dbReference>
<dbReference type="InterPro" id="IPR000182">
    <property type="entry name" value="GNAT_dom"/>
</dbReference>
<dbReference type="RefSeq" id="WP_118150514.1">
    <property type="nucleotide sequence ID" value="NZ_QWEY01000002.1"/>
</dbReference>
<gene>
    <name evidence="2" type="ORF">D1012_06595</name>
</gene>
<reference evidence="2 3" key="1">
    <citation type="submission" date="2018-08" db="EMBL/GenBank/DDBJ databases">
        <title>Flavobacterium tibetense sp. nov., isolated from a wetland YonghuCo on Tibetan Plateau.</title>
        <authorList>
            <person name="Phurbu D."/>
            <person name="Lu H."/>
            <person name="Xing P."/>
        </authorList>
    </citation>
    <scope>NUCLEOTIDE SEQUENCE [LARGE SCALE GENOMIC DNA]</scope>
    <source>
        <strain evidence="2 3">DJC</strain>
    </source>
</reference>
<dbReference type="SUPFAM" id="SSF55729">
    <property type="entry name" value="Acyl-CoA N-acyltransferases (Nat)"/>
    <property type="match status" value="1"/>
</dbReference>
<keyword evidence="2" id="KW-0808">Transferase</keyword>
<feature type="domain" description="N-acetyltransferase" evidence="1">
    <location>
        <begin position="1"/>
        <end position="151"/>
    </location>
</feature>
<evidence type="ECO:0000313" key="3">
    <source>
        <dbReference type="Proteomes" id="UP000284547"/>
    </source>
</evidence>
<sequence length="151" mass="16342">MALEGIASKHIASLSFKFEPPLPGEFIRFRAACGWGEIGEDTARAALNASLLAVTCRSGEKLVGCARVVGDGVLYFYIQDVIVSSDWRGHGIGKRIVSLLMERLEERAPNGATIGLMAAAGKELFYEQFGFQARPTDRLGAGMTQFVKKST</sequence>
<keyword evidence="3" id="KW-1185">Reference proteome</keyword>
<dbReference type="Gene3D" id="3.40.630.30">
    <property type="match status" value="1"/>
</dbReference>
<dbReference type="InterPro" id="IPR053144">
    <property type="entry name" value="Acetyltransferase_Butenolide"/>
</dbReference>
<dbReference type="EMBL" id="QWEY01000002">
    <property type="protein sequence ID" value="RGP38471.1"/>
    <property type="molecule type" value="Genomic_DNA"/>
</dbReference>
<dbReference type="PANTHER" id="PTHR43233">
    <property type="entry name" value="FAMILY N-ACETYLTRANSFERASE, PUTATIVE (AFU_ORTHOLOGUE AFUA_6G03350)-RELATED"/>
    <property type="match status" value="1"/>
</dbReference>
<name>A0A411Z5Y7_9RHOB</name>
<dbReference type="AlphaFoldDB" id="A0A411Z5Y7"/>
<comment type="caution">
    <text evidence="2">The sequence shown here is derived from an EMBL/GenBank/DDBJ whole genome shotgun (WGS) entry which is preliminary data.</text>
</comment>
<dbReference type="PANTHER" id="PTHR43233:SF1">
    <property type="entry name" value="FAMILY N-ACETYLTRANSFERASE, PUTATIVE (AFU_ORTHOLOGUE AFUA_6G03350)-RELATED"/>
    <property type="match status" value="1"/>
</dbReference>
<proteinExistence type="predicted"/>
<protein>
    <submittedName>
        <fullName evidence="2">N-acetyltransferase</fullName>
    </submittedName>
</protein>
<evidence type="ECO:0000259" key="1">
    <source>
        <dbReference type="PROSITE" id="PS51186"/>
    </source>
</evidence>
<dbReference type="Pfam" id="PF13508">
    <property type="entry name" value="Acetyltransf_7"/>
    <property type="match status" value="1"/>
</dbReference>
<organism evidence="2 3">
    <name type="scientific">Pseudotabrizicola alkalilacus</name>
    <dbReference type="NCBI Taxonomy" id="2305252"/>
    <lineage>
        <taxon>Bacteria</taxon>
        <taxon>Pseudomonadati</taxon>
        <taxon>Pseudomonadota</taxon>
        <taxon>Alphaproteobacteria</taxon>
        <taxon>Rhodobacterales</taxon>
        <taxon>Paracoccaceae</taxon>
        <taxon>Pseudotabrizicola</taxon>
    </lineage>
</organism>
<dbReference type="PROSITE" id="PS51186">
    <property type="entry name" value="GNAT"/>
    <property type="match status" value="1"/>
</dbReference>